<dbReference type="InterPro" id="IPR006059">
    <property type="entry name" value="SBP"/>
</dbReference>
<keyword evidence="3" id="KW-1185">Reference proteome</keyword>
<feature type="signal peptide" evidence="1">
    <location>
        <begin position="1"/>
        <end position="22"/>
    </location>
</feature>
<evidence type="ECO:0000313" key="3">
    <source>
        <dbReference type="Proteomes" id="UP000295217"/>
    </source>
</evidence>
<protein>
    <submittedName>
        <fullName evidence="2">ABC transporter substrate-binding protein</fullName>
    </submittedName>
</protein>
<dbReference type="PANTHER" id="PTHR43649">
    <property type="entry name" value="ARABINOSE-BINDING PROTEIN-RELATED"/>
    <property type="match status" value="1"/>
</dbReference>
<dbReference type="InterPro" id="IPR050490">
    <property type="entry name" value="Bact_solute-bd_prot1"/>
</dbReference>
<dbReference type="RefSeq" id="WP_132105847.1">
    <property type="nucleotide sequence ID" value="NZ_SMLB01000041.1"/>
</dbReference>
<dbReference type="PANTHER" id="PTHR43649:SF12">
    <property type="entry name" value="DIACETYLCHITOBIOSE BINDING PROTEIN DASA"/>
    <property type="match status" value="1"/>
</dbReference>
<dbReference type="Proteomes" id="UP000295217">
    <property type="component" value="Unassembled WGS sequence"/>
</dbReference>
<evidence type="ECO:0000313" key="2">
    <source>
        <dbReference type="EMBL" id="TDD66264.1"/>
    </source>
</evidence>
<dbReference type="AlphaFoldDB" id="A0A4R5A6M3"/>
<dbReference type="OrthoDB" id="2515046at2"/>
<proteinExistence type="predicted"/>
<accession>A0A4R5A6M3</accession>
<keyword evidence="1" id="KW-0732">Signal</keyword>
<feature type="chain" id="PRO_5039442256" evidence="1">
    <location>
        <begin position="23"/>
        <end position="440"/>
    </location>
</feature>
<dbReference type="Pfam" id="PF01547">
    <property type="entry name" value="SBP_bac_1"/>
    <property type="match status" value="1"/>
</dbReference>
<dbReference type="SUPFAM" id="SSF53850">
    <property type="entry name" value="Periplasmic binding protein-like II"/>
    <property type="match status" value="1"/>
</dbReference>
<gene>
    <name evidence="2" type="ORF">E1262_22550</name>
</gene>
<evidence type="ECO:0000256" key="1">
    <source>
        <dbReference type="SAM" id="SignalP"/>
    </source>
</evidence>
<comment type="caution">
    <text evidence="2">The sequence shown here is derived from an EMBL/GenBank/DDBJ whole genome shotgun (WGS) entry which is preliminary data.</text>
</comment>
<dbReference type="CDD" id="cd14748">
    <property type="entry name" value="PBP2_UgpB"/>
    <property type="match status" value="1"/>
</dbReference>
<dbReference type="Gene3D" id="3.40.190.10">
    <property type="entry name" value="Periplasmic binding protein-like II"/>
    <property type="match status" value="2"/>
</dbReference>
<reference evidence="2 3" key="1">
    <citation type="submission" date="2019-02" db="EMBL/GenBank/DDBJ databases">
        <title>Draft genome sequences of novel Actinobacteria.</title>
        <authorList>
            <person name="Sahin N."/>
            <person name="Ay H."/>
            <person name="Saygin H."/>
        </authorList>
    </citation>
    <scope>NUCLEOTIDE SEQUENCE [LARGE SCALE GENOMIC DNA]</scope>
    <source>
        <strain evidence="2 3">8K307</strain>
    </source>
</reference>
<dbReference type="PROSITE" id="PS51257">
    <property type="entry name" value="PROKAR_LIPOPROTEIN"/>
    <property type="match status" value="1"/>
</dbReference>
<organism evidence="2 3">
    <name type="scientific">Jiangella aurantiaca</name>
    <dbReference type="NCBI Taxonomy" id="2530373"/>
    <lineage>
        <taxon>Bacteria</taxon>
        <taxon>Bacillati</taxon>
        <taxon>Actinomycetota</taxon>
        <taxon>Actinomycetes</taxon>
        <taxon>Jiangellales</taxon>
        <taxon>Jiangellaceae</taxon>
        <taxon>Jiangella</taxon>
    </lineage>
</organism>
<dbReference type="EMBL" id="SMLB01000041">
    <property type="protein sequence ID" value="TDD66264.1"/>
    <property type="molecule type" value="Genomic_DNA"/>
</dbReference>
<sequence>MRTMSCQPWLAALTAASVLVLAGCGTGGGSADTGAGTHDAESNDGGSLTVWFPGNNPDEIELVTDKLVPRFESMHDADVEVTFVPWEDVSTRLNTGFAGGTAPDVFGHGPAAAAGLVEADRLEPLDEFVETMDPADLDDLASFLVGGQVDGTQYMIPLGGEGRLIAYRKDLFAAAGLDPDGPPASWTDAYDAAVQLTDDDTAGLILQTGSIQRVQSFMGLLGSEGGQLLSEDGTEVAWTSDAGVRALEYFVGLHQGDSPVSDLLGADFANQPAAQNPLATGAAAMVMVTSGQAVQIARARPELAEQIALIEPMSGAADAVMFGGPGPGLFMSKDSDNKELAWAFMEFMLSAEVAESYAEVTGQIPVRASAVDGDYVASEPLIASFIEAGSQFVASPNVPAWVEVRNLLDKHLERALHGEVSPRQALDDAAAEAGPLLAGE</sequence>
<name>A0A4R5A6M3_9ACTN</name>